<evidence type="ECO:0000313" key="2">
    <source>
        <dbReference type="Proteomes" id="UP000198504"/>
    </source>
</evidence>
<name>A0A1H9IE96_9ACTN</name>
<protein>
    <submittedName>
        <fullName evidence="1">Uncharacterized protein</fullName>
    </submittedName>
</protein>
<keyword evidence="2" id="KW-1185">Reference proteome</keyword>
<dbReference type="Proteomes" id="UP000198504">
    <property type="component" value="Unassembled WGS sequence"/>
</dbReference>
<dbReference type="EMBL" id="FOFA01000005">
    <property type="protein sequence ID" value="SEQ72909.1"/>
    <property type="molecule type" value="Genomic_DNA"/>
</dbReference>
<organism evidence="1 2">
    <name type="scientific">Microlunatus flavus</name>
    <dbReference type="NCBI Taxonomy" id="1036181"/>
    <lineage>
        <taxon>Bacteria</taxon>
        <taxon>Bacillati</taxon>
        <taxon>Actinomycetota</taxon>
        <taxon>Actinomycetes</taxon>
        <taxon>Propionibacteriales</taxon>
        <taxon>Propionibacteriaceae</taxon>
        <taxon>Microlunatus</taxon>
    </lineage>
</organism>
<accession>A0A1H9IE96</accession>
<gene>
    <name evidence="1" type="ORF">SAMN05421756_105212</name>
</gene>
<reference evidence="2" key="1">
    <citation type="submission" date="2016-10" db="EMBL/GenBank/DDBJ databases">
        <authorList>
            <person name="Varghese N."/>
            <person name="Submissions S."/>
        </authorList>
    </citation>
    <scope>NUCLEOTIDE SEQUENCE [LARGE SCALE GENOMIC DNA]</scope>
    <source>
        <strain evidence="2">CGMCC 4.6856</strain>
    </source>
</reference>
<dbReference type="AlphaFoldDB" id="A0A1H9IE96"/>
<sequence>MQITRERWWLFEPEPAEDDLMQRVFVASAAQRYRLDRDAATASPTEVL</sequence>
<evidence type="ECO:0000313" key="1">
    <source>
        <dbReference type="EMBL" id="SEQ72909.1"/>
    </source>
</evidence>
<proteinExistence type="predicted"/>
<dbReference type="RefSeq" id="WP_170854132.1">
    <property type="nucleotide sequence ID" value="NZ_FOFA01000005.1"/>
</dbReference>